<proteinExistence type="predicted"/>
<reference evidence="3 4" key="1">
    <citation type="submission" date="2019-01" db="EMBL/GenBank/DDBJ databases">
        <authorList>
            <person name="Chen W.-M."/>
        </authorList>
    </citation>
    <scope>NUCLEOTIDE SEQUENCE [LARGE SCALE GENOMIC DNA]</scope>
    <source>
        <strain evidence="3 4">CCP-7</strain>
    </source>
</reference>
<organism evidence="3 4">
    <name type="scientific">Sphingomonas crocodyli</name>
    <dbReference type="NCBI Taxonomy" id="1979270"/>
    <lineage>
        <taxon>Bacteria</taxon>
        <taxon>Pseudomonadati</taxon>
        <taxon>Pseudomonadota</taxon>
        <taxon>Alphaproteobacteria</taxon>
        <taxon>Sphingomonadales</taxon>
        <taxon>Sphingomonadaceae</taxon>
        <taxon>Sphingomonas</taxon>
    </lineage>
</organism>
<gene>
    <name evidence="3" type="ORF">EOD43_16975</name>
</gene>
<dbReference type="Proteomes" id="UP000282971">
    <property type="component" value="Unassembled WGS sequence"/>
</dbReference>
<sequence>MKRLPALLFIAIATPAAAQDHSKHHMPAPAQPAQPATGHEGHDMSDMDMGDMDMSADHAGHDMSAMSSGAPAGTDLPAGNAPAPAAPMDHYADRQFPAADMAAARNAMMRESGGQAMALIMVNIAEVQARKGRDGYRWDAEGWFGGDINRLTIKTEGEGARRDGVEAAEIQALYSRAVGPYFNLQAGVRHDIKPGPSRTYATVGVEGLAPYWFEVEAAAFLSDKGDVMGRLEAYYDQRLTQRLVLQPRVELNLAAQDVRENRIGAGLSSAEMGLRLRYEIARQFAPYVGISYEAKMGQTARYARADGDDPRTTSLVAGVRIWF</sequence>
<feature type="chain" id="PRO_5019382671" evidence="2">
    <location>
        <begin position="19"/>
        <end position="323"/>
    </location>
</feature>
<dbReference type="EMBL" id="SACN01000002">
    <property type="protein sequence ID" value="RVT91204.1"/>
    <property type="molecule type" value="Genomic_DNA"/>
</dbReference>
<keyword evidence="4" id="KW-1185">Reference proteome</keyword>
<evidence type="ECO:0000313" key="4">
    <source>
        <dbReference type="Proteomes" id="UP000282971"/>
    </source>
</evidence>
<dbReference type="GO" id="GO:0009279">
    <property type="term" value="C:cell outer membrane"/>
    <property type="evidence" value="ECO:0007669"/>
    <property type="project" value="InterPro"/>
</dbReference>
<dbReference type="OrthoDB" id="9778934at2"/>
<dbReference type="GO" id="GO:0005507">
    <property type="term" value="F:copper ion binding"/>
    <property type="evidence" value="ECO:0007669"/>
    <property type="project" value="InterPro"/>
</dbReference>
<feature type="compositionally biased region" description="Low complexity" evidence="1">
    <location>
        <begin position="27"/>
        <end position="36"/>
    </location>
</feature>
<feature type="signal peptide" evidence="2">
    <location>
        <begin position="1"/>
        <end position="18"/>
    </location>
</feature>
<dbReference type="GO" id="GO:0006878">
    <property type="term" value="P:intracellular copper ion homeostasis"/>
    <property type="evidence" value="ECO:0007669"/>
    <property type="project" value="InterPro"/>
</dbReference>
<dbReference type="InterPro" id="IPR007939">
    <property type="entry name" value="Cu-R_B_prcur"/>
</dbReference>
<evidence type="ECO:0000256" key="1">
    <source>
        <dbReference type="SAM" id="MobiDB-lite"/>
    </source>
</evidence>
<dbReference type="AlphaFoldDB" id="A0A437M117"/>
<accession>A0A437M117</accession>
<dbReference type="RefSeq" id="WP_127745218.1">
    <property type="nucleotide sequence ID" value="NZ_SACN01000002.1"/>
</dbReference>
<keyword evidence="2" id="KW-0732">Signal</keyword>
<evidence type="ECO:0000256" key="2">
    <source>
        <dbReference type="SAM" id="SignalP"/>
    </source>
</evidence>
<feature type="region of interest" description="Disordered" evidence="1">
    <location>
        <begin position="20"/>
        <end position="81"/>
    </location>
</feature>
<name>A0A437M117_9SPHN</name>
<evidence type="ECO:0000313" key="3">
    <source>
        <dbReference type="EMBL" id="RVT91204.1"/>
    </source>
</evidence>
<dbReference type="Pfam" id="PF05275">
    <property type="entry name" value="CopB"/>
    <property type="match status" value="1"/>
</dbReference>
<comment type="caution">
    <text evidence="3">The sequence shown here is derived from an EMBL/GenBank/DDBJ whole genome shotgun (WGS) entry which is preliminary data.</text>
</comment>
<protein>
    <submittedName>
        <fullName evidence="3">Copper resistance protein B</fullName>
    </submittedName>
</protein>